<keyword evidence="3" id="KW-1185">Reference proteome</keyword>
<keyword evidence="1" id="KW-0812">Transmembrane</keyword>
<evidence type="ECO:0000313" key="3">
    <source>
        <dbReference type="Proteomes" id="UP000311919"/>
    </source>
</evidence>
<sequence>MLTRIQGLMFCSHDVLWVDIHRINIAMIKFLFPFLLLIVNVICSENSEESSILSDEDKKQLEKLKGTSEFQLAKEKVLSVLSDKIDNYVLEQLRQTN</sequence>
<dbReference type="Proteomes" id="UP000311919">
    <property type="component" value="Unassembled WGS sequence"/>
</dbReference>
<evidence type="ECO:0000313" key="2">
    <source>
        <dbReference type="EMBL" id="TNN19408.1"/>
    </source>
</evidence>
<dbReference type="AlphaFoldDB" id="A0A4Z2DSJ2"/>
<reference evidence="2 3" key="1">
    <citation type="submission" date="2019-03" db="EMBL/GenBank/DDBJ databases">
        <title>An improved genome assembly of the fluke Schistosoma japonicum.</title>
        <authorList>
            <person name="Hu W."/>
            <person name="Luo F."/>
            <person name="Yin M."/>
            <person name="Mo X."/>
            <person name="Sun C."/>
            <person name="Wu Q."/>
            <person name="Zhu B."/>
            <person name="Xiang M."/>
            <person name="Wang J."/>
            <person name="Wang Y."/>
            <person name="Zhang T."/>
            <person name="Xu B."/>
            <person name="Zheng H."/>
            <person name="Feng Z."/>
        </authorList>
    </citation>
    <scope>NUCLEOTIDE SEQUENCE [LARGE SCALE GENOMIC DNA]</scope>
    <source>
        <strain evidence="2">HuSjv2</strain>
        <tissue evidence="2">Worms</tissue>
    </source>
</reference>
<keyword evidence="1" id="KW-1133">Transmembrane helix</keyword>
<dbReference type="OrthoDB" id="6228623at2759"/>
<name>A0A4Z2DSJ2_SCHJA</name>
<protein>
    <submittedName>
        <fullName evidence="2">Uncharacterized protein</fullName>
    </submittedName>
</protein>
<accession>A0A4Z2DSJ2</accession>
<proteinExistence type="predicted"/>
<gene>
    <name evidence="2" type="ORF">EWB00_008889</name>
</gene>
<evidence type="ECO:0000256" key="1">
    <source>
        <dbReference type="SAM" id="Phobius"/>
    </source>
</evidence>
<dbReference type="EMBL" id="SKCS01000050">
    <property type="protein sequence ID" value="TNN19408.1"/>
    <property type="molecule type" value="Genomic_DNA"/>
</dbReference>
<organism evidence="2 3">
    <name type="scientific">Schistosoma japonicum</name>
    <name type="common">Blood fluke</name>
    <dbReference type="NCBI Taxonomy" id="6182"/>
    <lineage>
        <taxon>Eukaryota</taxon>
        <taxon>Metazoa</taxon>
        <taxon>Spiralia</taxon>
        <taxon>Lophotrochozoa</taxon>
        <taxon>Platyhelminthes</taxon>
        <taxon>Trematoda</taxon>
        <taxon>Digenea</taxon>
        <taxon>Strigeidida</taxon>
        <taxon>Schistosomatoidea</taxon>
        <taxon>Schistosomatidae</taxon>
        <taxon>Schistosoma</taxon>
    </lineage>
</organism>
<keyword evidence="1" id="KW-0472">Membrane</keyword>
<feature type="transmembrane region" description="Helical" evidence="1">
    <location>
        <begin position="20"/>
        <end position="43"/>
    </location>
</feature>
<comment type="caution">
    <text evidence="2">The sequence shown here is derived from an EMBL/GenBank/DDBJ whole genome shotgun (WGS) entry which is preliminary data.</text>
</comment>